<feature type="compositionally biased region" description="Basic and acidic residues" evidence="1">
    <location>
        <begin position="122"/>
        <end position="137"/>
    </location>
</feature>
<reference evidence="2 3" key="1">
    <citation type="submission" date="2016-10" db="EMBL/GenBank/DDBJ databases">
        <title>Draft genome sequence of Coniochaeta ligniaria NRRL30616, a lignocellulolytic fungus for bioabatement of inhibitors in plant biomass hydrolysates.</title>
        <authorList>
            <consortium name="DOE Joint Genome Institute"/>
            <person name="Jimenez D.J."/>
            <person name="Hector R.E."/>
            <person name="Riley R."/>
            <person name="Sun H."/>
            <person name="Grigoriev I.V."/>
            <person name="Van Elsas J.D."/>
            <person name="Nichols N.N."/>
        </authorList>
    </citation>
    <scope>NUCLEOTIDE SEQUENCE [LARGE SCALE GENOMIC DNA]</scope>
    <source>
        <strain evidence="2 3">NRRL 30616</strain>
    </source>
</reference>
<feature type="region of interest" description="Disordered" evidence="1">
    <location>
        <begin position="86"/>
        <end position="109"/>
    </location>
</feature>
<dbReference type="InParanoid" id="A0A1J7J3L1"/>
<gene>
    <name evidence="2" type="ORF">CONLIGDRAFT_709966</name>
</gene>
<sequence length="287" mass="31402">MSWMDSWSRPTKSQATPVPFYLIPGSEDTPYCRTCGRVISSRKTAETASSSTPAKYCSSRCRSHKPGALDRRIESAFVKFLTGEEPLPEAKGGKTEKKGGKKGKGDPRVLVPVDVVERYVFRHGEEPQGDHETRDSAGSELGSAEGADEHDLGSAASGSVRSTDDLDDHLLDTAPQQVDGHRVAAMSVRSGTRVRPPQEVSEVNGSVGGEKGRAERKVETTEALEKRLEGQKRTKEKEMVRSAARRGVVFGFLVGDGEDRKKCEAVMHGNVVEPSYAKGDWSIRWRE</sequence>
<keyword evidence="3" id="KW-1185">Reference proteome</keyword>
<dbReference type="Proteomes" id="UP000182658">
    <property type="component" value="Unassembled WGS sequence"/>
</dbReference>
<dbReference type="EMBL" id="KV875093">
    <property type="protein sequence ID" value="OIW34671.1"/>
    <property type="molecule type" value="Genomic_DNA"/>
</dbReference>
<dbReference type="OrthoDB" id="537467at2759"/>
<name>A0A1J7J3L1_9PEZI</name>
<feature type="region of interest" description="Disordered" evidence="1">
    <location>
        <begin position="187"/>
        <end position="219"/>
    </location>
</feature>
<feature type="compositionally biased region" description="Basic and acidic residues" evidence="1">
    <location>
        <begin position="210"/>
        <end position="219"/>
    </location>
</feature>
<proteinExistence type="predicted"/>
<protein>
    <submittedName>
        <fullName evidence="2">Uncharacterized protein</fullName>
    </submittedName>
</protein>
<organism evidence="2 3">
    <name type="scientific">Coniochaeta ligniaria NRRL 30616</name>
    <dbReference type="NCBI Taxonomy" id="1408157"/>
    <lineage>
        <taxon>Eukaryota</taxon>
        <taxon>Fungi</taxon>
        <taxon>Dikarya</taxon>
        <taxon>Ascomycota</taxon>
        <taxon>Pezizomycotina</taxon>
        <taxon>Sordariomycetes</taxon>
        <taxon>Sordariomycetidae</taxon>
        <taxon>Coniochaetales</taxon>
        <taxon>Coniochaetaceae</taxon>
        <taxon>Coniochaeta</taxon>
    </lineage>
</organism>
<evidence type="ECO:0000256" key="1">
    <source>
        <dbReference type="SAM" id="MobiDB-lite"/>
    </source>
</evidence>
<feature type="region of interest" description="Disordered" evidence="1">
    <location>
        <begin position="122"/>
        <end position="167"/>
    </location>
</feature>
<evidence type="ECO:0000313" key="2">
    <source>
        <dbReference type="EMBL" id="OIW34671.1"/>
    </source>
</evidence>
<feature type="compositionally biased region" description="Basic and acidic residues" evidence="1">
    <location>
        <begin position="91"/>
        <end position="107"/>
    </location>
</feature>
<evidence type="ECO:0000313" key="3">
    <source>
        <dbReference type="Proteomes" id="UP000182658"/>
    </source>
</evidence>
<accession>A0A1J7J3L1</accession>
<dbReference type="AlphaFoldDB" id="A0A1J7J3L1"/>